<accession>A0A8S1PZT2</accession>
<name>A0A8S1PZT2_9CILI</name>
<dbReference type="Proteomes" id="UP000692954">
    <property type="component" value="Unassembled WGS sequence"/>
</dbReference>
<comment type="caution">
    <text evidence="1">The sequence shown here is derived from an EMBL/GenBank/DDBJ whole genome shotgun (WGS) entry which is preliminary data.</text>
</comment>
<evidence type="ECO:0000313" key="1">
    <source>
        <dbReference type="EMBL" id="CAD8108551.1"/>
    </source>
</evidence>
<protein>
    <submittedName>
        <fullName evidence="1">Uncharacterized protein</fullName>
    </submittedName>
</protein>
<dbReference type="AlphaFoldDB" id="A0A8S1PZT2"/>
<proteinExistence type="predicted"/>
<keyword evidence="2" id="KW-1185">Reference proteome</keyword>
<reference evidence="1" key="1">
    <citation type="submission" date="2021-01" db="EMBL/GenBank/DDBJ databases">
        <authorList>
            <consortium name="Genoscope - CEA"/>
            <person name="William W."/>
        </authorList>
    </citation>
    <scope>NUCLEOTIDE SEQUENCE</scope>
</reference>
<sequence length="104" mass="12231">MKSQLKKAVFIVNQQIKHKRINEQSFEMGLFCRKIVKQEQIIDNFDKLCSLEEAQKTNNQDEEKSNKILIWIIQYLILECQIENSIQYISGVTLIKEINNSDLA</sequence>
<evidence type="ECO:0000313" key="2">
    <source>
        <dbReference type="Proteomes" id="UP000692954"/>
    </source>
</evidence>
<gene>
    <name evidence="1" type="ORF">PSON_ATCC_30995.1.T0910128</name>
</gene>
<organism evidence="1 2">
    <name type="scientific">Paramecium sonneborni</name>
    <dbReference type="NCBI Taxonomy" id="65129"/>
    <lineage>
        <taxon>Eukaryota</taxon>
        <taxon>Sar</taxon>
        <taxon>Alveolata</taxon>
        <taxon>Ciliophora</taxon>
        <taxon>Intramacronucleata</taxon>
        <taxon>Oligohymenophorea</taxon>
        <taxon>Peniculida</taxon>
        <taxon>Parameciidae</taxon>
        <taxon>Paramecium</taxon>
    </lineage>
</organism>
<dbReference type="EMBL" id="CAJJDN010000091">
    <property type="protein sequence ID" value="CAD8108551.1"/>
    <property type="molecule type" value="Genomic_DNA"/>
</dbReference>